<evidence type="ECO:0000256" key="1">
    <source>
        <dbReference type="ARBA" id="ARBA00008403"/>
    </source>
</evidence>
<feature type="compositionally biased region" description="Basic and acidic residues" evidence="3">
    <location>
        <begin position="77"/>
        <end position="93"/>
    </location>
</feature>
<dbReference type="Pfam" id="PF00257">
    <property type="entry name" value="Dehydrin"/>
    <property type="match status" value="1"/>
</dbReference>
<dbReference type="PANTHER" id="PTHR33346:SF42">
    <property type="entry name" value="DEHYDRIN XERO 1"/>
    <property type="match status" value="1"/>
</dbReference>
<dbReference type="KEGG" id="tcc:18610856"/>
<proteinExistence type="inferred from homology"/>
<dbReference type="GeneID" id="18610856"/>
<dbReference type="Gramene" id="Tc01v2_t002380.1">
    <property type="protein sequence ID" value="Tc01v2_p002380.1"/>
    <property type="gene ID" value="Tc01v2_g002380"/>
</dbReference>
<reference evidence="5" key="2">
    <citation type="submission" date="2025-08" db="UniProtKB">
        <authorList>
            <consortium name="RefSeq"/>
        </authorList>
    </citation>
    <scope>IDENTIFICATION</scope>
</reference>
<evidence type="ECO:0000313" key="4">
    <source>
        <dbReference type="Proteomes" id="UP000694886"/>
    </source>
</evidence>
<dbReference type="RefSeq" id="XP_017983363.1">
    <property type="nucleotide sequence ID" value="XM_018127874.1"/>
</dbReference>
<gene>
    <name evidence="5" type="primary">LOC18610856</name>
</gene>
<dbReference type="PANTHER" id="PTHR33346">
    <property type="entry name" value="DEHYDRIN XERO 2-RELATED"/>
    <property type="match status" value="1"/>
</dbReference>
<dbReference type="Proteomes" id="UP000694886">
    <property type="component" value="Chromosome 1"/>
</dbReference>
<dbReference type="PROSITE" id="PS00823">
    <property type="entry name" value="DEHYDRIN_2"/>
    <property type="match status" value="1"/>
</dbReference>
<protein>
    <submittedName>
        <fullName evidence="5">Late embryogenesis abundant protein D-11</fullName>
    </submittedName>
</protein>
<organism evidence="4 5">
    <name type="scientific">Theobroma cacao</name>
    <name type="common">Cacao</name>
    <name type="synonym">Cocoa</name>
    <dbReference type="NCBI Taxonomy" id="3641"/>
    <lineage>
        <taxon>Eukaryota</taxon>
        <taxon>Viridiplantae</taxon>
        <taxon>Streptophyta</taxon>
        <taxon>Embryophyta</taxon>
        <taxon>Tracheophyta</taxon>
        <taxon>Spermatophyta</taxon>
        <taxon>Magnoliopsida</taxon>
        <taxon>eudicotyledons</taxon>
        <taxon>Gunneridae</taxon>
        <taxon>Pentapetalae</taxon>
        <taxon>rosids</taxon>
        <taxon>malvids</taxon>
        <taxon>Malvales</taxon>
        <taxon>Malvaceae</taxon>
        <taxon>Byttnerioideae</taxon>
        <taxon>Theobroma</taxon>
    </lineage>
</organism>
<dbReference type="InterPro" id="IPR000167">
    <property type="entry name" value="Dehydrin"/>
</dbReference>
<sequence length="114" mass="12349">MAHFQNQHPATEVSQSDEFGNPVRQTDKYGNPIAKHKTGRGIAGIGGHHHGLHRTDSSSSSSSSEDEGTGRKRKGLKDKLKEKLPGGHKDQHQPHPAASTTTPGQQHEKNGMMD</sequence>
<dbReference type="GO" id="GO:0046872">
    <property type="term" value="F:metal ion binding"/>
    <property type="evidence" value="ECO:0007669"/>
    <property type="project" value="UniProtKB-ARBA"/>
</dbReference>
<dbReference type="InterPro" id="IPR030513">
    <property type="entry name" value="Dehydrin_CS"/>
</dbReference>
<dbReference type="GO" id="GO:0009737">
    <property type="term" value="P:response to abscisic acid"/>
    <property type="evidence" value="ECO:0007669"/>
    <property type="project" value="UniProtKB-ARBA"/>
</dbReference>
<evidence type="ECO:0000256" key="3">
    <source>
        <dbReference type="SAM" id="MobiDB-lite"/>
    </source>
</evidence>
<name>A0AB32WV10_THECC</name>
<comment type="similarity">
    <text evidence="1 2">Belongs to the plant dehydrin family.</text>
</comment>
<dbReference type="GO" id="GO:0009409">
    <property type="term" value="P:response to cold"/>
    <property type="evidence" value="ECO:0007669"/>
    <property type="project" value="UniProtKB-ARBA"/>
</dbReference>
<evidence type="ECO:0000256" key="2">
    <source>
        <dbReference type="RuleBase" id="RU003995"/>
    </source>
</evidence>
<feature type="compositionally biased region" description="Polar residues" evidence="3">
    <location>
        <begin position="1"/>
        <end position="18"/>
    </location>
</feature>
<reference evidence="4" key="1">
    <citation type="journal article" date="1997" name="Nucleic Acids Res.">
        <title>tRNAscan-SE: a program for improved detection of transfer RNA genes in genomic sequence.</title>
        <authorList>
            <person name="Lowe T.M."/>
            <person name="Eddy S.R."/>
        </authorList>
    </citation>
    <scope>NUCLEOTIDE SEQUENCE [LARGE SCALE GENOMIC DNA]</scope>
    <source>
        <strain evidence="4">r\B97-61/B2</strain>
    </source>
</reference>
<accession>A0AB32WV10</accession>
<evidence type="ECO:0000313" key="5">
    <source>
        <dbReference type="RefSeq" id="XP_017983363.1"/>
    </source>
</evidence>
<dbReference type="PROSITE" id="PS00315">
    <property type="entry name" value="DEHYDRIN_1"/>
    <property type="match status" value="1"/>
</dbReference>
<dbReference type="AlphaFoldDB" id="A0AB32WV10"/>
<dbReference type="GO" id="GO:0009414">
    <property type="term" value="P:response to water deprivation"/>
    <property type="evidence" value="ECO:0007669"/>
    <property type="project" value="UniProtKB-ARBA"/>
</dbReference>
<feature type="region of interest" description="Disordered" evidence="3">
    <location>
        <begin position="1"/>
        <end position="114"/>
    </location>
</feature>